<dbReference type="Proteomes" id="UP001431221">
    <property type="component" value="Unassembled WGS sequence"/>
</dbReference>
<comment type="caution">
    <text evidence="1">The sequence shown here is derived from an EMBL/GenBank/DDBJ whole genome shotgun (WGS) entry which is preliminary data.</text>
</comment>
<organism evidence="1 2">
    <name type="scientific">Roseibium sediminicola</name>
    <dbReference type="NCBI Taxonomy" id="2933272"/>
    <lineage>
        <taxon>Bacteria</taxon>
        <taxon>Pseudomonadati</taxon>
        <taxon>Pseudomonadota</taxon>
        <taxon>Alphaproteobacteria</taxon>
        <taxon>Hyphomicrobiales</taxon>
        <taxon>Stappiaceae</taxon>
        <taxon>Roseibium</taxon>
    </lineage>
</organism>
<protein>
    <submittedName>
        <fullName evidence="1">Uncharacterized protein</fullName>
    </submittedName>
</protein>
<dbReference type="RefSeq" id="WP_248158472.1">
    <property type="nucleotide sequence ID" value="NZ_JALNMJ010000023.1"/>
</dbReference>
<sequence>MTKLDTLYGPCLETERPISKLELKFQPNSLQQLTKDTAASLQKYFESALFLKIPAVIHRKVVILWVMDEPGNIFIAFEELIDGHDGSYLMPYFRESLVTNRLNHEINGGRIGRLGHPSLLAGKRAARIGGEIRFRPEDNDSFHWKINRLSGRYGVRSHQTDAHLAAVHSLFMEMGLHIGTE</sequence>
<proteinExistence type="predicted"/>
<keyword evidence="2" id="KW-1185">Reference proteome</keyword>
<evidence type="ECO:0000313" key="1">
    <source>
        <dbReference type="EMBL" id="MCK7615283.1"/>
    </source>
</evidence>
<accession>A0ABT0H2H8</accession>
<gene>
    <name evidence="1" type="ORF">M0H32_24210</name>
</gene>
<name>A0ABT0H2H8_9HYPH</name>
<reference evidence="1" key="1">
    <citation type="submission" date="2022-04" db="EMBL/GenBank/DDBJ databases">
        <title>Roseibium sp. CAU 1639 isolated from mud.</title>
        <authorList>
            <person name="Kim W."/>
        </authorList>
    </citation>
    <scope>NUCLEOTIDE SEQUENCE</scope>
    <source>
        <strain evidence="1">CAU 1639</strain>
    </source>
</reference>
<evidence type="ECO:0000313" key="2">
    <source>
        <dbReference type="Proteomes" id="UP001431221"/>
    </source>
</evidence>
<dbReference type="EMBL" id="JALNMJ010000023">
    <property type="protein sequence ID" value="MCK7615283.1"/>
    <property type="molecule type" value="Genomic_DNA"/>
</dbReference>